<evidence type="ECO:0000256" key="6">
    <source>
        <dbReference type="ARBA" id="ARBA00023180"/>
    </source>
</evidence>
<dbReference type="FunFam" id="3.80.10.10:FF:000041">
    <property type="entry name" value="LRR receptor-like serine/threonine-protein kinase ERECTA"/>
    <property type="match status" value="1"/>
</dbReference>
<evidence type="ECO:0000256" key="5">
    <source>
        <dbReference type="ARBA" id="ARBA00023136"/>
    </source>
</evidence>
<evidence type="ECO:0000256" key="4">
    <source>
        <dbReference type="ARBA" id="ARBA00022737"/>
    </source>
</evidence>
<dbReference type="AlphaFoldDB" id="A0A438JV80"/>
<dbReference type="Gene3D" id="3.80.10.10">
    <property type="entry name" value="Ribonuclease Inhibitor"/>
    <property type="match status" value="2"/>
</dbReference>
<dbReference type="PANTHER" id="PTHR46662:SF104">
    <property type="entry name" value="GPI-ANCHORED ADHESIN-LIKE PROTEIN PGA55-RELATED"/>
    <property type="match status" value="1"/>
</dbReference>
<keyword evidence="2" id="KW-0433">Leucine-rich repeat</keyword>
<evidence type="ECO:0000256" key="1">
    <source>
        <dbReference type="ARBA" id="ARBA00004370"/>
    </source>
</evidence>
<accession>A0A438JV80</accession>
<organism evidence="7 8">
    <name type="scientific">Vitis vinifera</name>
    <name type="common">Grape</name>
    <dbReference type="NCBI Taxonomy" id="29760"/>
    <lineage>
        <taxon>Eukaryota</taxon>
        <taxon>Viridiplantae</taxon>
        <taxon>Streptophyta</taxon>
        <taxon>Embryophyta</taxon>
        <taxon>Tracheophyta</taxon>
        <taxon>Spermatophyta</taxon>
        <taxon>Magnoliopsida</taxon>
        <taxon>eudicotyledons</taxon>
        <taxon>Gunneridae</taxon>
        <taxon>Pentapetalae</taxon>
        <taxon>rosids</taxon>
        <taxon>Vitales</taxon>
        <taxon>Vitaceae</taxon>
        <taxon>Viteae</taxon>
        <taxon>Vitis</taxon>
    </lineage>
</organism>
<dbReference type="InterPro" id="IPR001611">
    <property type="entry name" value="Leu-rich_rpt"/>
</dbReference>
<keyword evidence="3" id="KW-0732">Signal</keyword>
<dbReference type="InterPro" id="IPR003591">
    <property type="entry name" value="Leu-rich_rpt_typical-subtyp"/>
</dbReference>
<evidence type="ECO:0000256" key="2">
    <source>
        <dbReference type="ARBA" id="ARBA00022614"/>
    </source>
</evidence>
<evidence type="ECO:0000313" key="7">
    <source>
        <dbReference type="EMBL" id="RVX12881.1"/>
    </source>
</evidence>
<keyword evidence="5" id="KW-0472">Membrane</keyword>
<dbReference type="SUPFAM" id="SSF52058">
    <property type="entry name" value="L domain-like"/>
    <property type="match status" value="1"/>
</dbReference>
<dbReference type="Pfam" id="PF00560">
    <property type="entry name" value="LRR_1"/>
    <property type="match status" value="5"/>
</dbReference>
<comment type="caution">
    <text evidence="7">The sequence shown here is derived from an EMBL/GenBank/DDBJ whole genome shotgun (WGS) entry which is preliminary data.</text>
</comment>
<reference evidence="7 8" key="1">
    <citation type="journal article" date="2018" name="PLoS Genet.">
        <title>Population sequencing reveals clonal diversity and ancestral inbreeding in the grapevine cultivar Chardonnay.</title>
        <authorList>
            <person name="Roach M.J."/>
            <person name="Johnson D.L."/>
            <person name="Bohlmann J."/>
            <person name="van Vuuren H.J."/>
            <person name="Jones S.J."/>
            <person name="Pretorius I.S."/>
            <person name="Schmidt S.A."/>
            <person name="Borneman A.R."/>
        </authorList>
    </citation>
    <scope>NUCLEOTIDE SEQUENCE [LARGE SCALE GENOMIC DNA]</scope>
    <source>
        <strain evidence="8">cv. Chardonnay</strain>
        <tissue evidence="7">Leaf</tissue>
    </source>
</reference>
<name>A0A438JV80_VITVI</name>
<dbReference type="SMART" id="SM00369">
    <property type="entry name" value="LRR_TYP"/>
    <property type="match status" value="4"/>
</dbReference>
<dbReference type="PANTHER" id="PTHR46662">
    <property type="entry name" value="DI-GLUCOSE BINDING PROTEIN WITH LEUCINE-RICH REPEAT DOMAIN-CONTAINING PROTEIN"/>
    <property type="match status" value="1"/>
</dbReference>
<keyword evidence="7" id="KW-0675">Receptor</keyword>
<dbReference type="GO" id="GO:0016020">
    <property type="term" value="C:membrane"/>
    <property type="evidence" value="ECO:0007669"/>
    <property type="project" value="UniProtKB-SubCell"/>
</dbReference>
<keyword evidence="7" id="KW-0808">Transferase</keyword>
<evidence type="ECO:0000313" key="8">
    <source>
        <dbReference type="Proteomes" id="UP000288805"/>
    </source>
</evidence>
<dbReference type="Proteomes" id="UP000288805">
    <property type="component" value="Unassembled WGS sequence"/>
</dbReference>
<dbReference type="InterPro" id="IPR032675">
    <property type="entry name" value="LRR_dom_sf"/>
</dbReference>
<dbReference type="Pfam" id="PF13855">
    <property type="entry name" value="LRR_8"/>
    <property type="match status" value="1"/>
</dbReference>
<sequence length="457" mass="51252">MNLASSYNQEQSFLILATTSGDEYWVILEELGQWGCLSPEVASLKNLRVVKLSYNHFLNGKILEEIGNLTKLKHLSLQGNKFSGGIPTSVLNLKELEVLDLSRNDLSMEILAGIGNSSNIFCLSLRNNKLTGGIPWSMEKLRKLETLDLENNSLTGEIPSWLFDLDGLKDLFLGGNHLREIPHWISTLKRLVSLVLSENQLQGEFSQWLVEMKLLGEILSDDELTGSLSTCLFSQSRMLMLALSRNRFFGELPENIGDAKELRILMLAGNNFSGLIPPSISQIPELLWLDLSGNKLSGNAFPEFDPQGRLTYIDFSSNEFSQPHFLEKSKFLHWVETSFLGQQYSTNLQILDVSKNNLTGGIPEGFGNFTGMIETPDFPASFFPTSFSINSISYVVVVAPSERYEGEVSQELNYLIVNWNKSKQGLSTHNLDIYSLLDLSNNQLSGKTQPLWVLLRL</sequence>
<protein>
    <submittedName>
        <fullName evidence="7">MDIS1-interacting receptor like kinase 2</fullName>
    </submittedName>
</protein>
<dbReference type="EMBL" id="QGNW01000026">
    <property type="protein sequence ID" value="RVX12881.1"/>
    <property type="molecule type" value="Genomic_DNA"/>
</dbReference>
<dbReference type="GO" id="GO:0016301">
    <property type="term" value="F:kinase activity"/>
    <property type="evidence" value="ECO:0007669"/>
    <property type="project" value="UniProtKB-KW"/>
</dbReference>
<keyword evidence="6" id="KW-0325">Glycoprotein</keyword>
<evidence type="ECO:0000256" key="3">
    <source>
        <dbReference type="ARBA" id="ARBA00022729"/>
    </source>
</evidence>
<keyword evidence="4" id="KW-0677">Repeat</keyword>
<proteinExistence type="predicted"/>
<keyword evidence="7" id="KW-0418">Kinase</keyword>
<comment type="subcellular location">
    <subcellularLocation>
        <location evidence="1">Membrane</location>
    </subcellularLocation>
</comment>
<gene>
    <name evidence="7" type="primary">MIK2_76</name>
    <name evidence="7" type="ORF">CK203_009837</name>
</gene>